<evidence type="ECO:0000313" key="2">
    <source>
        <dbReference type="EMBL" id="CAG7727272.1"/>
    </source>
</evidence>
<gene>
    <name evidence="2" type="ORF">AFUS01_LOCUS16124</name>
</gene>
<keyword evidence="1" id="KW-0732">Signal</keyword>
<dbReference type="AlphaFoldDB" id="A0A8J2JVF8"/>
<keyword evidence="3" id="KW-1185">Reference proteome</keyword>
<feature type="signal peptide" evidence="1">
    <location>
        <begin position="1"/>
        <end position="19"/>
    </location>
</feature>
<dbReference type="EMBL" id="CAJVCH010146322">
    <property type="protein sequence ID" value="CAG7727272.1"/>
    <property type="molecule type" value="Genomic_DNA"/>
</dbReference>
<name>A0A8J2JVF8_9HEXA</name>
<accession>A0A8J2JVF8</accession>
<evidence type="ECO:0000313" key="3">
    <source>
        <dbReference type="Proteomes" id="UP000708208"/>
    </source>
</evidence>
<organism evidence="2 3">
    <name type="scientific">Allacma fusca</name>
    <dbReference type="NCBI Taxonomy" id="39272"/>
    <lineage>
        <taxon>Eukaryota</taxon>
        <taxon>Metazoa</taxon>
        <taxon>Ecdysozoa</taxon>
        <taxon>Arthropoda</taxon>
        <taxon>Hexapoda</taxon>
        <taxon>Collembola</taxon>
        <taxon>Symphypleona</taxon>
        <taxon>Sminthuridae</taxon>
        <taxon>Allacma</taxon>
    </lineage>
</organism>
<evidence type="ECO:0000256" key="1">
    <source>
        <dbReference type="SAM" id="SignalP"/>
    </source>
</evidence>
<dbReference type="Proteomes" id="UP000708208">
    <property type="component" value="Unassembled WGS sequence"/>
</dbReference>
<comment type="caution">
    <text evidence="2">The sequence shown here is derived from an EMBL/GenBank/DDBJ whole genome shotgun (WGS) entry which is preliminary data.</text>
</comment>
<sequence length="92" mass="9480">MAKLAVLIALMAIVAMTLAQGVKSPASADKKEGDLQTANSFYGVGYGYGLGYGYGGYGYGLGYGGYGYGYPYSYGYGVGYPGYGYGGVGYYG</sequence>
<reference evidence="2" key="1">
    <citation type="submission" date="2021-06" db="EMBL/GenBank/DDBJ databases">
        <authorList>
            <person name="Hodson N. C."/>
            <person name="Mongue J. A."/>
            <person name="Jaron S. K."/>
        </authorList>
    </citation>
    <scope>NUCLEOTIDE SEQUENCE</scope>
</reference>
<feature type="chain" id="PRO_5035196951" evidence="1">
    <location>
        <begin position="20"/>
        <end position="92"/>
    </location>
</feature>
<protein>
    <submittedName>
        <fullName evidence="2">Uncharacterized protein</fullName>
    </submittedName>
</protein>
<proteinExistence type="predicted"/>